<reference evidence="2" key="1">
    <citation type="submission" date="2023-06" db="EMBL/GenBank/DDBJ databases">
        <authorList>
            <consortium name="Lawrence Berkeley National Laboratory"/>
            <person name="Ahrendt S."/>
            <person name="Sahu N."/>
            <person name="Indic B."/>
            <person name="Wong-Bajracharya J."/>
            <person name="Merenyi Z."/>
            <person name="Ke H.-M."/>
            <person name="Monk M."/>
            <person name="Kocsube S."/>
            <person name="Drula E."/>
            <person name="Lipzen A."/>
            <person name="Balint B."/>
            <person name="Henrissat B."/>
            <person name="Andreopoulos B."/>
            <person name="Martin F.M."/>
            <person name="Harder C.B."/>
            <person name="Rigling D."/>
            <person name="Ford K.L."/>
            <person name="Foster G.D."/>
            <person name="Pangilinan J."/>
            <person name="Papanicolaou A."/>
            <person name="Barry K."/>
            <person name="LaButti K."/>
            <person name="Viragh M."/>
            <person name="Koriabine M."/>
            <person name="Yan M."/>
            <person name="Riley R."/>
            <person name="Champramary S."/>
            <person name="Plett K.L."/>
            <person name="Tsai I.J."/>
            <person name="Slot J."/>
            <person name="Sipos G."/>
            <person name="Plett J."/>
            <person name="Nagy L.G."/>
            <person name="Grigoriev I.V."/>
        </authorList>
    </citation>
    <scope>NUCLEOTIDE SEQUENCE</scope>
    <source>
        <strain evidence="2">ICMP 16352</strain>
    </source>
</reference>
<dbReference type="Proteomes" id="UP001175227">
    <property type="component" value="Unassembled WGS sequence"/>
</dbReference>
<feature type="compositionally biased region" description="Basic residues" evidence="1">
    <location>
        <begin position="10"/>
        <end position="26"/>
    </location>
</feature>
<evidence type="ECO:0000256" key="1">
    <source>
        <dbReference type="SAM" id="MobiDB-lite"/>
    </source>
</evidence>
<gene>
    <name evidence="2" type="ORF">IW261DRAFT_1666043</name>
</gene>
<dbReference type="EMBL" id="JAUEPR010000044">
    <property type="protein sequence ID" value="KAK0471988.1"/>
    <property type="molecule type" value="Genomic_DNA"/>
</dbReference>
<dbReference type="AlphaFoldDB" id="A0AA39U109"/>
<keyword evidence="3" id="KW-1185">Reference proteome</keyword>
<accession>A0AA39U109</accession>
<feature type="region of interest" description="Disordered" evidence="1">
    <location>
        <begin position="1"/>
        <end position="29"/>
    </location>
</feature>
<sequence>MSRSLVVSRSSKRLGKGGNRNKRGGIGKRGALTMVTSCKNTAVRRRVSFSSNHVSEECPKSVTDHLGHELECLYPIRSRRQGKELHTRDLTGCRAADSITRVEISKECSSPTVLPSRQRLAPKGPLLVLVEGWWYKLPSVPTATRLELIRAARPSHHIFSSRISVSRGRQAAMTISTGGEGFTGRVDSSSDGYYQVKLNGLTTCGALHVVMRAGHIVRPGA</sequence>
<comment type="caution">
    <text evidence="2">The sequence shown here is derived from an EMBL/GenBank/DDBJ whole genome shotgun (WGS) entry which is preliminary data.</text>
</comment>
<organism evidence="2 3">
    <name type="scientific">Armillaria novae-zelandiae</name>
    <dbReference type="NCBI Taxonomy" id="153914"/>
    <lineage>
        <taxon>Eukaryota</taxon>
        <taxon>Fungi</taxon>
        <taxon>Dikarya</taxon>
        <taxon>Basidiomycota</taxon>
        <taxon>Agaricomycotina</taxon>
        <taxon>Agaricomycetes</taxon>
        <taxon>Agaricomycetidae</taxon>
        <taxon>Agaricales</taxon>
        <taxon>Marasmiineae</taxon>
        <taxon>Physalacriaceae</taxon>
        <taxon>Armillaria</taxon>
    </lineage>
</organism>
<evidence type="ECO:0000313" key="3">
    <source>
        <dbReference type="Proteomes" id="UP001175227"/>
    </source>
</evidence>
<name>A0AA39U109_9AGAR</name>
<protein>
    <submittedName>
        <fullName evidence="2">Uncharacterized protein</fullName>
    </submittedName>
</protein>
<proteinExistence type="predicted"/>
<evidence type="ECO:0000313" key="2">
    <source>
        <dbReference type="EMBL" id="KAK0471988.1"/>
    </source>
</evidence>